<accession>A0A317ZLP7</accession>
<keyword evidence="3" id="KW-1185">Reference proteome</keyword>
<gene>
    <name evidence="2" type="ORF">DDZ13_03800</name>
</gene>
<organism evidence="2 3">
    <name type="scientific">Coraliomargarita sinensis</name>
    <dbReference type="NCBI Taxonomy" id="2174842"/>
    <lineage>
        <taxon>Bacteria</taxon>
        <taxon>Pseudomonadati</taxon>
        <taxon>Verrucomicrobiota</taxon>
        <taxon>Opitutia</taxon>
        <taxon>Puniceicoccales</taxon>
        <taxon>Coraliomargaritaceae</taxon>
        <taxon>Coraliomargarita</taxon>
    </lineage>
</organism>
<keyword evidence="1" id="KW-0812">Transmembrane</keyword>
<name>A0A317ZLP7_9BACT</name>
<keyword evidence="1" id="KW-1133">Transmembrane helix</keyword>
<dbReference type="Proteomes" id="UP000247099">
    <property type="component" value="Unassembled WGS sequence"/>
</dbReference>
<protein>
    <submittedName>
        <fullName evidence="2">Uncharacterized protein</fullName>
    </submittedName>
</protein>
<dbReference type="InParanoid" id="A0A317ZLP7"/>
<comment type="caution">
    <text evidence="2">The sequence shown here is derived from an EMBL/GenBank/DDBJ whole genome shotgun (WGS) entry which is preliminary data.</text>
</comment>
<proteinExistence type="predicted"/>
<dbReference type="RefSeq" id="WP_110130098.1">
    <property type="nucleotide sequence ID" value="NZ_QHJQ01000002.1"/>
</dbReference>
<dbReference type="OrthoDB" id="194988at2"/>
<dbReference type="AlphaFoldDB" id="A0A317ZLP7"/>
<evidence type="ECO:0000313" key="3">
    <source>
        <dbReference type="Proteomes" id="UP000247099"/>
    </source>
</evidence>
<feature type="transmembrane region" description="Helical" evidence="1">
    <location>
        <begin position="15"/>
        <end position="34"/>
    </location>
</feature>
<keyword evidence="1" id="KW-0472">Membrane</keyword>
<evidence type="ECO:0000313" key="2">
    <source>
        <dbReference type="EMBL" id="PXA05097.1"/>
    </source>
</evidence>
<dbReference type="EMBL" id="QHJQ01000002">
    <property type="protein sequence ID" value="PXA05097.1"/>
    <property type="molecule type" value="Genomic_DNA"/>
</dbReference>
<reference evidence="2 3" key="1">
    <citation type="submission" date="2018-05" db="EMBL/GenBank/DDBJ databases">
        <title>Coraliomargarita sinensis sp. nov., isolated from a marine solar saltern.</title>
        <authorList>
            <person name="Zhou L.Y."/>
        </authorList>
    </citation>
    <scope>NUCLEOTIDE SEQUENCE [LARGE SCALE GENOMIC DNA]</scope>
    <source>
        <strain evidence="2 3">WN38</strain>
    </source>
</reference>
<evidence type="ECO:0000256" key="1">
    <source>
        <dbReference type="SAM" id="Phobius"/>
    </source>
</evidence>
<sequence>MSDSPQPDSSPRFRWIGYLLIPITILLVGYFIYISAAPGSPLNQLTESEAKLIENMRSLDEPDKLDALANAPEYFYQSVLKDIPEPLDGSDSALERVLREMSSAEPDADRIAGLVRQIEIDKMETAIKALLLSDEDKLTELAVWLAIELAQSEPEAALRLADDFPTEKDWGHITVNAVWKWARKDPDTAYDWVAKRLNTVRRSAHYVFLEMTRDKPEEAYRKLRLISNHHTQLQGGRGVIKALAEAKQPDTRAMVDFIMDQPESIRSNLVYNLFSNYLESDPTEPVVELAQALAARDAELAQKAYGWWAGEYAEDHPKASAEWSLQLANPEDRSRTLEPVIREWARNDLKAASTWLKEQPNEPVYDYGRYALVRELSKKSPQQAIPWAESTVDAKLRYRALYLAASQWAKASPEEAIAYVQATSHLSEVQRKQALERLERYPRKPKRD</sequence>